<evidence type="ECO:0000313" key="3">
    <source>
        <dbReference type="Proteomes" id="UP000005737"/>
    </source>
</evidence>
<evidence type="ECO:0000313" key="2">
    <source>
        <dbReference type="EMBL" id="EHQ08304.1"/>
    </source>
</evidence>
<evidence type="ECO:0000259" key="1">
    <source>
        <dbReference type="Pfam" id="PF04233"/>
    </source>
</evidence>
<feature type="domain" description="Phage head morphogenesis" evidence="1">
    <location>
        <begin position="132"/>
        <end position="301"/>
    </location>
</feature>
<dbReference type="NCBIfam" id="TIGR01641">
    <property type="entry name" value="phageSPP1_gp7"/>
    <property type="match status" value="1"/>
</dbReference>
<dbReference type="EMBL" id="JH597773">
    <property type="protein sequence ID" value="EHQ08304.1"/>
    <property type="molecule type" value="Genomic_DNA"/>
</dbReference>
<proteinExistence type="predicted"/>
<dbReference type="Pfam" id="PF04233">
    <property type="entry name" value="Phage_Mu_F"/>
    <property type="match status" value="1"/>
</dbReference>
<dbReference type="Proteomes" id="UP000005737">
    <property type="component" value="Unassembled WGS sequence"/>
</dbReference>
<keyword evidence="3" id="KW-1185">Reference proteome</keyword>
<protein>
    <recommendedName>
        <fullName evidence="1">Phage head morphogenesis domain-containing protein</fullName>
    </recommendedName>
</protein>
<dbReference type="AlphaFoldDB" id="H2CL53"/>
<gene>
    <name evidence="2" type="ORF">Lepil_3647</name>
</gene>
<name>H2CL53_9LEPT</name>
<dbReference type="HOGENOM" id="CLU_905516_0_0_12"/>
<reference evidence="2 3" key="1">
    <citation type="submission" date="2011-10" db="EMBL/GenBank/DDBJ databases">
        <title>The Improved High-Quality Draft genome of Leptonema illini DSM 21528.</title>
        <authorList>
            <consortium name="US DOE Joint Genome Institute (JGI-PGF)"/>
            <person name="Lucas S."/>
            <person name="Copeland A."/>
            <person name="Lapidus A."/>
            <person name="Glavina del Rio T."/>
            <person name="Dalin E."/>
            <person name="Tice H."/>
            <person name="Bruce D."/>
            <person name="Goodwin L."/>
            <person name="Pitluck S."/>
            <person name="Peters L."/>
            <person name="Mikhailova N."/>
            <person name="Held B."/>
            <person name="Kyrpides N."/>
            <person name="Mavromatis K."/>
            <person name="Ivanova N."/>
            <person name="Markowitz V."/>
            <person name="Cheng J.-F."/>
            <person name="Hugenholtz P."/>
            <person name="Woyke T."/>
            <person name="Wu D."/>
            <person name="Gronow S."/>
            <person name="Wellnitz S."/>
            <person name="Brambilla E.-M."/>
            <person name="Klenk H.-P."/>
            <person name="Eisen J.A."/>
        </authorList>
    </citation>
    <scope>NUCLEOTIDE SEQUENCE [LARGE SCALE GENOMIC DNA]</scope>
    <source>
        <strain evidence="2 3">DSM 21528</strain>
    </source>
</reference>
<accession>H2CL53</accession>
<organism evidence="2 3">
    <name type="scientific">Leptonema illini DSM 21528</name>
    <dbReference type="NCBI Taxonomy" id="929563"/>
    <lineage>
        <taxon>Bacteria</taxon>
        <taxon>Pseudomonadati</taxon>
        <taxon>Spirochaetota</taxon>
        <taxon>Spirochaetia</taxon>
        <taxon>Leptospirales</taxon>
        <taxon>Leptospiraceae</taxon>
        <taxon>Leptonema</taxon>
    </lineage>
</organism>
<dbReference type="STRING" id="183.GCA_002009735_02080"/>
<sequence>MNHAALEERNARLTDEDLETEETLNRLQEEFLSLFFRKMNLAIRRLVREVKKVGDAEDAVDRIVEAYRSEMGNRFPDAVYKDLADAMKKGWQAGHYPASTDWSQRPAPKQAIEWFAKANHFDIGKTFAGYADEIREAAIESLKTGDRKQALKDLEKRIPGVLHDERKRRQLGDIFRNLHNRAYTFGRVKSMESAGITRVEIVAVMDRRTSPICRVMNGKSFSIKTASRFIDDWLGTEYDEGFWGRFRQPNWEPTAEEIREAGSRNDALEKKIAPLRKLSGDDLVKMLGIPIPPYHFRCRTTAVMAQE</sequence>
<dbReference type="InterPro" id="IPR006528">
    <property type="entry name" value="Phage_head_morphogenesis_dom"/>
</dbReference>